<dbReference type="EMBL" id="CP016619">
    <property type="protein sequence ID" value="ANY84185.1"/>
    <property type="molecule type" value="Genomic_DNA"/>
</dbReference>
<reference evidence="12" key="1">
    <citation type="submission" date="2016-07" db="EMBL/GenBank/DDBJ databases">
        <title>Microvirga ossetica sp. nov. a new species of rhizobia isolated from root nodules of the legume species Vicia alpestris Steven originated from North Ossetia region in the Caucasus.</title>
        <authorList>
            <person name="Safronova V.I."/>
            <person name="Kuznetsova I.G."/>
            <person name="Sazanova A.L."/>
            <person name="Belimov A."/>
            <person name="Andronov E."/>
            <person name="Osledkin Y.S."/>
            <person name="Onishchuk O.P."/>
            <person name="Kurchak O.N."/>
            <person name="Shaposhnikov A.I."/>
            <person name="Willems A."/>
            <person name="Tikhonovich I.A."/>
        </authorList>
    </citation>
    <scope>NUCLEOTIDE SEQUENCE [LARGE SCALE GENOMIC DNA]</scope>
    <source>
        <strain evidence="12">V5/3M</strain>
        <plasmid evidence="12">unnamed2</plasmid>
    </source>
</reference>
<evidence type="ECO:0000256" key="3">
    <source>
        <dbReference type="ARBA" id="ARBA00022617"/>
    </source>
</evidence>
<evidence type="ECO:0000256" key="4">
    <source>
        <dbReference type="ARBA" id="ARBA00022723"/>
    </source>
</evidence>
<keyword evidence="2" id="KW-1003">Cell membrane</keyword>
<dbReference type="GO" id="GO:0020037">
    <property type="term" value="F:heme binding"/>
    <property type="evidence" value="ECO:0007669"/>
    <property type="project" value="InterPro"/>
</dbReference>
<dbReference type="PIRSF" id="PIRSF000018">
    <property type="entry name" value="Mb_ADH_cyt_c"/>
    <property type="match status" value="1"/>
</dbReference>
<keyword evidence="12" id="KW-0614">Plasmid</keyword>
<dbReference type="GO" id="GO:0009055">
    <property type="term" value="F:electron transfer activity"/>
    <property type="evidence" value="ECO:0007669"/>
    <property type="project" value="InterPro"/>
</dbReference>
<accession>A0A1B2EW48</accession>
<dbReference type="GO" id="GO:0005886">
    <property type="term" value="C:plasma membrane"/>
    <property type="evidence" value="ECO:0007669"/>
    <property type="project" value="UniProtKB-SubCell"/>
</dbReference>
<protein>
    <submittedName>
        <fullName evidence="12">Alcohol dehydrogenase</fullName>
    </submittedName>
</protein>
<keyword evidence="3 9" id="KW-0349">Heme</keyword>
<feature type="binding site" description="axial binding residue" evidence="10">
    <location>
        <position position="346"/>
    </location>
    <ligand>
        <name>heme c</name>
        <dbReference type="ChEBI" id="CHEBI:61717"/>
        <label>3</label>
    </ligand>
    <ligandPart>
        <name>Fe</name>
        <dbReference type="ChEBI" id="CHEBI:18248"/>
    </ligandPart>
</feature>
<keyword evidence="7 10" id="KW-0408">Iron</keyword>
<dbReference type="InterPro" id="IPR009056">
    <property type="entry name" value="Cyt_c-like_dom"/>
</dbReference>
<dbReference type="PANTHER" id="PTHR35008:SF8">
    <property type="entry name" value="ALCOHOL DEHYDROGENASE CYTOCHROME C SUBUNIT"/>
    <property type="match status" value="1"/>
</dbReference>
<feature type="binding site" description="covalent" evidence="9">
    <location>
        <position position="207"/>
    </location>
    <ligand>
        <name>heme c</name>
        <dbReference type="ChEBI" id="CHEBI:61717"/>
        <label>2</label>
    </ligand>
</feature>
<feature type="binding site" description="covalent" evidence="9">
    <location>
        <position position="342"/>
    </location>
    <ligand>
        <name>heme c</name>
        <dbReference type="ChEBI" id="CHEBI:61717"/>
        <label>3</label>
    </ligand>
</feature>
<gene>
    <name evidence="12" type="ORF">BB934_38755</name>
</gene>
<keyword evidence="4 10" id="KW-0479">Metal-binding</keyword>
<feature type="binding site" description="covalent" evidence="9">
    <location>
        <position position="345"/>
    </location>
    <ligand>
        <name>heme c</name>
        <dbReference type="ChEBI" id="CHEBI:61717"/>
        <label>3</label>
    </ligand>
</feature>
<dbReference type="KEGG" id="moc:BB934_38755"/>
<evidence type="ECO:0000256" key="10">
    <source>
        <dbReference type="PIRSR" id="PIRSR000018-51"/>
    </source>
</evidence>
<dbReference type="Gene3D" id="1.10.760.10">
    <property type="entry name" value="Cytochrome c-like domain"/>
    <property type="match status" value="2"/>
</dbReference>
<dbReference type="InterPro" id="IPR051459">
    <property type="entry name" value="Cytochrome_c-type_DH"/>
</dbReference>
<evidence type="ECO:0000256" key="1">
    <source>
        <dbReference type="ARBA" id="ARBA00004236"/>
    </source>
</evidence>
<dbReference type="PANTHER" id="PTHR35008">
    <property type="entry name" value="BLL4482 PROTEIN-RELATED"/>
    <property type="match status" value="1"/>
</dbReference>
<dbReference type="InterPro" id="IPR036909">
    <property type="entry name" value="Cyt_c-like_dom_sf"/>
</dbReference>
<evidence type="ECO:0000256" key="7">
    <source>
        <dbReference type="ARBA" id="ARBA00023004"/>
    </source>
</evidence>
<name>A0A1B2EW48_9HYPH</name>
<feature type="domain" description="Cytochrome c" evidence="11">
    <location>
        <begin position="44"/>
        <end position="147"/>
    </location>
</feature>
<sequence length="461" mass="49520">MSARRILAGLAILLVLGAGAFVAYAWHSAIGPVDPPARASFDPALVSRGADLAAIGNCNVCHTAPGGAPFAGGLGIPTPFGTIYSTNITPDPESGIGRWSEAAFIRSMREGVNREGRHLYPAFPYDHYTLVTDEDSRALYAFLMTRKAVSAASPANELPFPFNIRMLLAGWKALYLREGPLQPDSNRSAEWNRGRYLVEGLSHCGACHTPRNRLGAEKKDEYFAGAEVENWTVYAINANSPAPVPWNAESLTFYLRHGWHEHHGASRGSMAPVTANLGSIPEADVRAIAAYVSDAMGRPSQARIARGEAALATARKESEAPFAMRANSTGNGVGAAIFLSACQGCHDGRRPVPFGGLNLHLSSAVSAPNAQNIINVTLFGLPAAKGEPSAIMPAYHGVLNPDQLVALLNYMRDRFSDQPAWTDTRERVTATMSGEREVPIYRMDGTTQAPPEASMRTTPWP</sequence>
<evidence type="ECO:0000256" key="5">
    <source>
        <dbReference type="ARBA" id="ARBA00022729"/>
    </source>
</evidence>
<keyword evidence="5" id="KW-0732">Signal</keyword>
<feature type="binding site" description="covalent" evidence="9">
    <location>
        <position position="61"/>
    </location>
    <ligand>
        <name>heme c</name>
        <dbReference type="ChEBI" id="CHEBI:61717"/>
        <label>1</label>
    </ligand>
</feature>
<evidence type="ECO:0000256" key="2">
    <source>
        <dbReference type="ARBA" id="ARBA00022475"/>
    </source>
</evidence>
<proteinExistence type="predicted"/>
<keyword evidence="6" id="KW-0677">Repeat</keyword>
<feature type="binding site" description="axial binding residue" evidence="10">
    <location>
        <position position="62"/>
    </location>
    <ligand>
        <name>heme c</name>
        <dbReference type="ChEBI" id="CHEBI:61717"/>
        <label>1</label>
    </ligand>
    <ligandPart>
        <name>Fe</name>
        <dbReference type="ChEBI" id="CHEBI:18248"/>
    </ligandPart>
</feature>
<feature type="domain" description="Cytochrome c" evidence="11">
    <location>
        <begin position="329"/>
        <end position="415"/>
    </location>
</feature>
<evidence type="ECO:0000259" key="11">
    <source>
        <dbReference type="PROSITE" id="PS51007"/>
    </source>
</evidence>
<evidence type="ECO:0000256" key="6">
    <source>
        <dbReference type="ARBA" id="ARBA00022737"/>
    </source>
</evidence>
<dbReference type="GO" id="GO:0016614">
    <property type="term" value="F:oxidoreductase activity, acting on CH-OH group of donors"/>
    <property type="evidence" value="ECO:0007669"/>
    <property type="project" value="InterPro"/>
</dbReference>
<dbReference type="PROSITE" id="PS51007">
    <property type="entry name" value="CYTC"/>
    <property type="match status" value="3"/>
</dbReference>
<keyword evidence="8" id="KW-0472">Membrane</keyword>
<evidence type="ECO:0000256" key="8">
    <source>
        <dbReference type="ARBA" id="ARBA00023136"/>
    </source>
</evidence>
<dbReference type="OrthoDB" id="9811281at2"/>
<dbReference type="InterPro" id="IPR014353">
    <property type="entry name" value="Membr-bd_ADH_cyt_c"/>
</dbReference>
<evidence type="ECO:0000313" key="12">
    <source>
        <dbReference type="EMBL" id="ANY84185.1"/>
    </source>
</evidence>
<dbReference type="RefSeq" id="WP_099515112.1">
    <property type="nucleotide sequence ID" value="NZ_CP016619.1"/>
</dbReference>
<comment type="subcellular location">
    <subcellularLocation>
        <location evidence="1">Cell membrane</location>
    </subcellularLocation>
</comment>
<comment type="cofactor">
    <cofactor evidence="9">
        <name>heme c</name>
        <dbReference type="ChEBI" id="CHEBI:61717"/>
    </cofactor>
    <text evidence="9">Binds 3 heme c groups covalently per subunit.</text>
</comment>
<feature type="domain" description="Cytochrome c" evidence="11">
    <location>
        <begin position="189"/>
        <end position="296"/>
    </location>
</feature>
<feature type="binding site" description="covalent" evidence="9">
    <location>
        <position position="204"/>
    </location>
    <ligand>
        <name>heme c</name>
        <dbReference type="ChEBI" id="CHEBI:61717"/>
        <label>2</label>
    </ligand>
</feature>
<feature type="binding site" description="axial binding residue" evidence="10">
    <location>
        <position position="208"/>
    </location>
    <ligand>
        <name>heme c</name>
        <dbReference type="ChEBI" id="CHEBI:61717"/>
        <label>2</label>
    </ligand>
    <ligandPart>
        <name>Fe</name>
        <dbReference type="ChEBI" id="CHEBI:18248"/>
    </ligandPart>
</feature>
<organism evidence="12">
    <name type="scientific">Microvirga ossetica</name>
    <dbReference type="NCBI Taxonomy" id="1882682"/>
    <lineage>
        <taxon>Bacteria</taxon>
        <taxon>Pseudomonadati</taxon>
        <taxon>Pseudomonadota</taxon>
        <taxon>Alphaproteobacteria</taxon>
        <taxon>Hyphomicrobiales</taxon>
        <taxon>Methylobacteriaceae</taxon>
        <taxon>Microvirga</taxon>
    </lineage>
</organism>
<feature type="binding site" description="covalent" evidence="9">
    <location>
        <position position="58"/>
    </location>
    <ligand>
        <name>heme c</name>
        <dbReference type="ChEBI" id="CHEBI:61717"/>
        <label>1</label>
    </ligand>
</feature>
<dbReference type="AlphaFoldDB" id="A0A1B2EW48"/>
<dbReference type="SUPFAM" id="SSF46626">
    <property type="entry name" value="Cytochrome c"/>
    <property type="match status" value="3"/>
</dbReference>
<evidence type="ECO:0000256" key="9">
    <source>
        <dbReference type="PIRSR" id="PIRSR000018-50"/>
    </source>
</evidence>
<dbReference type="GO" id="GO:0005506">
    <property type="term" value="F:iron ion binding"/>
    <property type="evidence" value="ECO:0007669"/>
    <property type="project" value="InterPro"/>
</dbReference>
<geneLocation type="plasmid" evidence="12">
    <name>unnamed2</name>
</geneLocation>